<reference evidence="2" key="1">
    <citation type="submission" date="2021-06" db="EMBL/GenBank/DDBJ databases">
        <authorList>
            <person name="Hodson N. C."/>
            <person name="Mongue J. A."/>
            <person name="Jaron S. K."/>
        </authorList>
    </citation>
    <scope>NUCLEOTIDE SEQUENCE</scope>
</reference>
<gene>
    <name evidence="2" type="ORF">AFUS01_LOCUS27039</name>
</gene>
<comment type="caution">
    <text evidence="2">The sequence shown here is derived from an EMBL/GenBank/DDBJ whole genome shotgun (WGS) entry which is preliminary data.</text>
</comment>
<feature type="compositionally biased region" description="Polar residues" evidence="1">
    <location>
        <begin position="132"/>
        <end position="148"/>
    </location>
</feature>
<feature type="region of interest" description="Disordered" evidence="1">
    <location>
        <begin position="129"/>
        <end position="148"/>
    </location>
</feature>
<evidence type="ECO:0000313" key="3">
    <source>
        <dbReference type="Proteomes" id="UP000708208"/>
    </source>
</evidence>
<name>A0A8J2P6L1_9HEXA</name>
<protein>
    <submittedName>
        <fullName evidence="2">Uncharacterized protein</fullName>
    </submittedName>
</protein>
<organism evidence="2 3">
    <name type="scientific">Allacma fusca</name>
    <dbReference type="NCBI Taxonomy" id="39272"/>
    <lineage>
        <taxon>Eukaryota</taxon>
        <taxon>Metazoa</taxon>
        <taxon>Ecdysozoa</taxon>
        <taxon>Arthropoda</taxon>
        <taxon>Hexapoda</taxon>
        <taxon>Collembola</taxon>
        <taxon>Symphypleona</taxon>
        <taxon>Sminthuridae</taxon>
        <taxon>Allacma</taxon>
    </lineage>
</organism>
<accession>A0A8J2P6L1</accession>
<sequence length="178" mass="20061">MTSTNSDVHFDGESEGEKCFVCSGPVSVEERDYLVRNDFLELGSDGDYHEKSTLCDSDSEWDSDDRTFELNKADESFESIKKESVSQESLSEALSYRRDCSPSQADVLCNASQNECMQRSVDEAPEMIWPGKSNTTHAEAKTTLRQSNPEKSFKIRRNTLSRVIKSIKSLKAKVHKST</sequence>
<keyword evidence="3" id="KW-1185">Reference proteome</keyword>
<evidence type="ECO:0000313" key="2">
    <source>
        <dbReference type="EMBL" id="CAG7816416.1"/>
    </source>
</evidence>
<dbReference type="AlphaFoldDB" id="A0A8J2P6L1"/>
<dbReference type="Proteomes" id="UP000708208">
    <property type="component" value="Unassembled WGS sequence"/>
</dbReference>
<proteinExistence type="predicted"/>
<dbReference type="EMBL" id="CAJVCH010370009">
    <property type="protein sequence ID" value="CAG7816416.1"/>
    <property type="molecule type" value="Genomic_DNA"/>
</dbReference>
<evidence type="ECO:0000256" key="1">
    <source>
        <dbReference type="SAM" id="MobiDB-lite"/>
    </source>
</evidence>